<dbReference type="CDD" id="cd00519">
    <property type="entry name" value="Lipase_3"/>
    <property type="match status" value="1"/>
</dbReference>
<dbReference type="FunFam" id="3.40.309.10:FF:000012">
    <property type="entry name" value="Betaine aldehyde dehydrogenase"/>
    <property type="match status" value="1"/>
</dbReference>
<dbReference type="Gene3D" id="3.40.50.1820">
    <property type="entry name" value="alpha/beta hydrolase"/>
    <property type="match status" value="1"/>
</dbReference>
<feature type="domain" description="Aldehyde dehydrogenase" evidence="4">
    <location>
        <begin position="771"/>
        <end position="1228"/>
    </location>
</feature>
<feature type="transmembrane region" description="Helical" evidence="3">
    <location>
        <begin position="26"/>
        <end position="46"/>
    </location>
</feature>
<dbReference type="InterPro" id="IPR038765">
    <property type="entry name" value="Papain-like_cys_pep_sf"/>
</dbReference>
<evidence type="ECO:0008006" key="8">
    <source>
        <dbReference type="Google" id="ProtNLM"/>
    </source>
</evidence>
<dbReference type="Gene3D" id="3.40.605.10">
    <property type="entry name" value="Aldehyde Dehydrogenase, Chain A, domain 1"/>
    <property type="match status" value="1"/>
</dbReference>
<dbReference type="AlphaFoldDB" id="A0A8S1EZU1"/>
<accession>A0A8S1EZU1</accession>
<dbReference type="InterPro" id="IPR016161">
    <property type="entry name" value="Ald_DH/histidinol_DH"/>
</dbReference>
<organism evidence="6 7">
    <name type="scientific">Caenorhabditis bovis</name>
    <dbReference type="NCBI Taxonomy" id="2654633"/>
    <lineage>
        <taxon>Eukaryota</taxon>
        <taxon>Metazoa</taxon>
        <taxon>Ecdysozoa</taxon>
        <taxon>Nematoda</taxon>
        <taxon>Chromadorea</taxon>
        <taxon>Rhabditida</taxon>
        <taxon>Rhabditina</taxon>
        <taxon>Rhabditomorpha</taxon>
        <taxon>Rhabditoidea</taxon>
        <taxon>Rhabditidae</taxon>
        <taxon>Peloderinae</taxon>
        <taxon>Caenorhabditis</taxon>
    </lineage>
</organism>
<reference evidence="6 7" key="1">
    <citation type="submission" date="2020-04" db="EMBL/GenBank/DDBJ databases">
        <authorList>
            <person name="Laetsch R D."/>
            <person name="Stevens L."/>
            <person name="Kumar S."/>
            <person name="Blaxter L. M."/>
        </authorList>
    </citation>
    <scope>NUCLEOTIDE SEQUENCE [LARGE SCALE GENOMIC DNA]</scope>
</reference>
<dbReference type="Pfam" id="PF00171">
    <property type="entry name" value="Aldedh"/>
    <property type="match status" value="1"/>
</dbReference>
<dbReference type="Proteomes" id="UP000494206">
    <property type="component" value="Unassembled WGS sequence"/>
</dbReference>
<comment type="caution">
    <text evidence="6">The sequence shown here is derived from an EMBL/GenBank/DDBJ whole genome shotgun (WGS) entry which is preliminary data.</text>
</comment>
<feature type="transmembrane region" description="Helical" evidence="3">
    <location>
        <begin position="58"/>
        <end position="79"/>
    </location>
</feature>
<gene>
    <name evidence="6" type="ORF">CBOVIS_LOCUS6095</name>
</gene>
<keyword evidence="2" id="KW-0560">Oxidoreductase</keyword>
<evidence type="ECO:0000313" key="7">
    <source>
        <dbReference type="Proteomes" id="UP000494206"/>
    </source>
</evidence>
<keyword evidence="3" id="KW-0812">Transmembrane</keyword>
<evidence type="ECO:0000259" key="5">
    <source>
        <dbReference type="Pfam" id="PF01764"/>
    </source>
</evidence>
<dbReference type="OrthoDB" id="310895at2759"/>
<dbReference type="GO" id="GO:0016620">
    <property type="term" value="F:oxidoreductase activity, acting on the aldehyde or oxo group of donors, NAD or NADP as acceptor"/>
    <property type="evidence" value="ECO:0007669"/>
    <property type="project" value="InterPro"/>
</dbReference>
<evidence type="ECO:0000256" key="2">
    <source>
        <dbReference type="ARBA" id="ARBA00023002"/>
    </source>
</evidence>
<dbReference type="InterPro" id="IPR016163">
    <property type="entry name" value="Ald_DH_C"/>
</dbReference>
<dbReference type="InterPro" id="IPR015590">
    <property type="entry name" value="Aldehyde_DH_dom"/>
</dbReference>
<dbReference type="InterPro" id="IPR002921">
    <property type="entry name" value="Fungal_lipase-type"/>
</dbReference>
<keyword evidence="7" id="KW-1185">Reference proteome</keyword>
<protein>
    <recommendedName>
        <fullName evidence="8">Aldehyde dehydrogenase domain-containing protein</fullName>
    </recommendedName>
</protein>
<keyword evidence="3" id="KW-1133">Transmembrane helix</keyword>
<dbReference type="SUPFAM" id="SSF53720">
    <property type="entry name" value="ALDH-like"/>
    <property type="match status" value="1"/>
</dbReference>
<dbReference type="InterPro" id="IPR016160">
    <property type="entry name" value="Ald_DH_CS_CYS"/>
</dbReference>
<dbReference type="PROSITE" id="PS00070">
    <property type="entry name" value="ALDEHYDE_DEHYDR_CYS"/>
    <property type="match status" value="1"/>
</dbReference>
<evidence type="ECO:0000313" key="6">
    <source>
        <dbReference type="EMBL" id="CAB3403654.1"/>
    </source>
</evidence>
<dbReference type="SUPFAM" id="SSF53474">
    <property type="entry name" value="alpha/beta-Hydrolases"/>
    <property type="match status" value="1"/>
</dbReference>
<dbReference type="GO" id="GO:0006629">
    <property type="term" value="P:lipid metabolic process"/>
    <property type="evidence" value="ECO:0007669"/>
    <property type="project" value="InterPro"/>
</dbReference>
<feature type="domain" description="Fungal lipase-type" evidence="5">
    <location>
        <begin position="346"/>
        <end position="492"/>
    </location>
</feature>
<evidence type="ECO:0000259" key="4">
    <source>
        <dbReference type="Pfam" id="PF00171"/>
    </source>
</evidence>
<dbReference type="Gene3D" id="3.40.309.10">
    <property type="entry name" value="Aldehyde Dehydrogenase, Chain A, domain 2"/>
    <property type="match status" value="1"/>
</dbReference>
<comment type="similarity">
    <text evidence="1">Belongs to the aldehyde dehydrogenase family.</text>
</comment>
<dbReference type="InterPro" id="IPR029058">
    <property type="entry name" value="AB_hydrolase_fold"/>
</dbReference>
<dbReference type="FunFam" id="3.40.605.10:FF:000007">
    <property type="entry name" value="NAD/NADP-dependent betaine aldehyde dehydrogenase"/>
    <property type="match status" value="1"/>
</dbReference>
<feature type="transmembrane region" description="Helical" evidence="3">
    <location>
        <begin position="132"/>
        <end position="157"/>
    </location>
</feature>
<proteinExistence type="inferred from homology"/>
<feature type="transmembrane region" description="Helical" evidence="3">
    <location>
        <begin position="91"/>
        <end position="112"/>
    </location>
</feature>
<keyword evidence="3" id="KW-0472">Membrane</keyword>
<dbReference type="EMBL" id="CADEPM010000003">
    <property type="protein sequence ID" value="CAB3403654.1"/>
    <property type="molecule type" value="Genomic_DNA"/>
</dbReference>
<dbReference type="Pfam" id="PF01764">
    <property type="entry name" value="Lipase_3"/>
    <property type="match status" value="1"/>
</dbReference>
<name>A0A8S1EZU1_9PELO</name>
<evidence type="ECO:0000256" key="3">
    <source>
        <dbReference type="SAM" id="Phobius"/>
    </source>
</evidence>
<dbReference type="SUPFAM" id="SSF54001">
    <property type="entry name" value="Cysteine proteinases"/>
    <property type="match status" value="1"/>
</dbReference>
<evidence type="ECO:0000256" key="1">
    <source>
        <dbReference type="ARBA" id="ARBA00009986"/>
    </source>
</evidence>
<dbReference type="PANTHER" id="PTHR11699">
    <property type="entry name" value="ALDEHYDE DEHYDROGENASE-RELATED"/>
    <property type="match status" value="1"/>
</dbReference>
<dbReference type="Gene3D" id="3.90.1720.10">
    <property type="entry name" value="endopeptidase domain like (from Nostoc punctiforme)"/>
    <property type="match status" value="1"/>
</dbReference>
<sequence length="1239" mass="138434">MPSLVAFGRKWNIGSDDFVFPEITEAFVRISWVVFGVCVFVFHFPLSCSSQNFNLHLLVLLIINIVTILLALLTSVLSARGRIMDPNARKAVPFLLHLRLPIFITEIVWTVVATVHAGRSTMGDAGCHFSTLVWITIALEWALILVGVIGIIFVFNLTDEEIEDNQRVSSSSWSRRLRIFKIGQDNLMREAIDELALLLSSFFVDYDLVLSDAVAGLLLVYHSPNNQYSPIIEVVPENKPAWMTLKEAEYYFHHATCVYGWPTYLLYNFNIHSIFRLSRRLQFCGEWRCAQGKSMIIEDNCCYCNTAAVILANERRNVDLVLMSYRNRLYEVPFTVIADHERRAVVISIRGSCSLIDLVTDLCLEDEAMSVDVDQDATLQMDDSLDRRGDVRVHRGMLRSARYIFEILEKHKVLEDVFVVNPGYQLVVTGHSLGAGVGSLLTWLLKQEYPDIKCFAFSPPGCVISEYGQDEMEKYVMSVVSGDDIISRMSYQSLKKLFDKVFAELVACQREKYKILIRGVYQLFFKYPWEDEGLGGHTGLNAGSDPEAAILFRRQNYGCIDDPSLPRRMQLYAPGRIVYLSENEGVTKHQWIDPKCLNDIKLSVSVFSDHMIASVQRFLKNAIDASCASEADIPKVERENAARIAESKIGCPYNDLFSPDLRNSDNVESYYCSQIITEAFKSSNIPWPSHSLNFNDSHGNLIEYWREYFEKRGRKVPQGVEGSHPAQLRKCRLLTIVMRILPGTINLKSLKDSRIIEASNWVGGQVVQLSSGKSFDLIEPRSGKTLSKWEFANCSQVDSVVKLAKKAQLSWASSTWMERSNVLRRAAQLLQIHCDEIAYWESVDNGKPIYEAKADVLSCVDTFTFYSGVAQNLLGKHVPLDSARYAYTKRVPVGVVASIGAWNYPIQTCSWKTAPALACGNAVIYKPSPLSPVSPVILGAVLKEAGLPDGVYNVIQGDAETAQTLLEHELVSKVSFTGSIPTGKKIMKACAERNIKPVTLELGGKSSIIIFDDSDIDTAVSCAMMANFYSQGQVCSNASKVLVQKKILDEFTRKLVEKTKKMKVGDPLEESTKVGAHISAEHRNKVEAYIAEAIGEGAVKLCGGERISVTGLENGFYLSPCILSNITRNMRVYNEEIFGSVLLIIPFDTEEEAIELANDTKMGLAAGIVTRSLAKTARVVDRLNAGNVYVNTYNDVSPFVPFGGMGESGFGRENGTSVLEHYTQIKSVFVNTENCDNPF</sequence>
<dbReference type="InterPro" id="IPR016162">
    <property type="entry name" value="Ald_DH_N"/>
</dbReference>